<dbReference type="Proteomes" id="UP000741360">
    <property type="component" value="Unassembled WGS sequence"/>
</dbReference>
<organism evidence="1 2">
    <name type="scientific">Tectimicrobiota bacterium</name>
    <dbReference type="NCBI Taxonomy" id="2528274"/>
    <lineage>
        <taxon>Bacteria</taxon>
        <taxon>Pseudomonadati</taxon>
        <taxon>Nitrospinota/Tectimicrobiota group</taxon>
        <taxon>Candidatus Tectimicrobiota</taxon>
    </lineage>
</organism>
<name>A0A932M0A8_UNCTE</name>
<sequence length="125" mass="13888">MLFGIILNVCSARCLPAPGKGMEIGNQVFEPSYLATHRRGELEGKVQAARDLLRSCRICPRECEVDRLAGERGDCNTGFLPMISSYNAHFGEEACLTGFRGSGTIFFTSCNLRCVFCQNYEISHR</sequence>
<feature type="non-terminal residue" evidence="1">
    <location>
        <position position="125"/>
    </location>
</feature>
<evidence type="ECO:0000313" key="2">
    <source>
        <dbReference type="Proteomes" id="UP000741360"/>
    </source>
</evidence>
<evidence type="ECO:0000313" key="1">
    <source>
        <dbReference type="EMBL" id="MBI3014918.1"/>
    </source>
</evidence>
<dbReference type="EMBL" id="JACPSX010000143">
    <property type="protein sequence ID" value="MBI3014918.1"/>
    <property type="molecule type" value="Genomic_DNA"/>
</dbReference>
<dbReference type="PANTHER" id="PTHR43075:SF1">
    <property type="entry name" value="FORMATE LYASE ACTIVATING ENZYME, PUTATIVE (AFU_ORTHOLOGUE AFUA_2G15630)-RELATED"/>
    <property type="match status" value="1"/>
</dbReference>
<comment type="caution">
    <text evidence="1">The sequence shown here is derived from an EMBL/GenBank/DDBJ whole genome shotgun (WGS) entry which is preliminary data.</text>
</comment>
<dbReference type="InterPro" id="IPR040085">
    <property type="entry name" value="MJ0674-like"/>
</dbReference>
<dbReference type="AlphaFoldDB" id="A0A932M0A8"/>
<proteinExistence type="predicted"/>
<gene>
    <name evidence="1" type="ORF">HYY65_07665</name>
</gene>
<evidence type="ECO:0008006" key="3">
    <source>
        <dbReference type="Google" id="ProtNLM"/>
    </source>
</evidence>
<reference evidence="1" key="1">
    <citation type="submission" date="2020-07" db="EMBL/GenBank/DDBJ databases">
        <title>Huge and variable diversity of episymbiotic CPR bacteria and DPANN archaea in groundwater ecosystems.</title>
        <authorList>
            <person name="He C.Y."/>
            <person name="Keren R."/>
            <person name="Whittaker M."/>
            <person name="Farag I.F."/>
            <person name="Doudna J."/>
            <person name="Cate J.H.D."/>
            <person name="Banfield J.F."/>
        </authorList>
    </citation>
    <scope>NUCLEOTIDE SEQUENCE</scope>
    <source>
        <strain evidence="1">NC_groundwater_717_Ag_S-0.2um_59_8</strain>
    </source>
</reference>
<protein>
    <recommendedName>
        <fullName evidence="3">Radical SAM protein</fullName>
    </recommendedName>
</protein>
<accession>A0A932M0A8</accession>
<dbReference type="PANTHER" id="PTHR43075">
    <property type="entry name" value="FORMATE LYASE ACTIVATING ENZYME, PUTATIVE (AFU_ORTHOLOGUE AFUA_2G15630)-RELATED"/>
    <property type="match status" value="1"/>
</dbReference>